<dbReference type="GO" id="GO:0030212">
    <property type="term" value="P:hyaluronan metabolic process"/>
    <property type="evidence" value="ECO:0007669"/>
    <property type="project" value="InterPro"/>
</dbReference>
<name>A0A9Q1CKH2_HOLLE</name>
<dbReference type="InterPro" id="IPR013694">
    <property type="entry name" value="VIT"/>
</dbReference>
<evidence type="ECO:0000313" key="12">
    <source>
        <dbReference type="Proteomes" id="UP001152320"/>
    </source>
</evidence>
<sequence>MELVLHVVIIALLCELPGMPDIICPVCSEDRIFHFLEDYSQEGRSHRTLCWAAPRYAAHGKKKLKGSGYDDSYSYSLKPSKKPATMFDSVHITSSINWRYASTSTVATYTNTADQPQELNFSVKLPQDSFISSFTMIVNEFVYESKVKDGHLTEFVSGTSTPWKASQFKQRGDFSIHLRLAEGSKVVFNLTYQEILQRFKKVFRHAVHPSPNLMADDMRFEVFIDEPEELTAVDALWICTPENNQRNAEVSFKPGSKQAYVIFTPSFEDLPKQGNKGHFEVTYSVAPQKGGTIQVLNGYFVHFFSSDELGLVSKQVMFVIDVSGSMAGSNLQHTKSAVSFMLQQLQTFDHFNIMTFSNNVYKWRPNFVPAKPKYVDAGIRFLKKVNAHGGTNIKEALLFATKTFSKATDAYLSIIFLTDGVPTVGGTKSSRITRTVTDAIAGRIALFCIGIGDQVDETMLQQLATNNHGRYCNVEPGRKAVYQMKTFYDGISNPLLVDVRFIYDSLTVNNDSLSLTDFPGYLDGQEIIVSGSLRENFKGKYLNVTVEGNAGKTGFEYFRSQSLRSEPVPTSAEKYGNLIERFWALSKIKDLNRQRRTTRSTLETMSLSQQMMQISQKYGFVTPMTPIVLSNQNKTGVDVEELQSFELLGIQLPFDFEEASYRNILNVPASYQRTTPDTWKEHSAPISKVFGDPHFAIGIPGSNLTICFDVQKNQGAVLRLLSDPYAGLMVNAEIQEDILNKVTSDVRRKRQGPSMFGRFGISLGVHRILVLKDEIIIDDEISFRWKVYSSICLGEYNLTITDRENLSISNIDGLRMRIQRHVRIKHPSYFDFIVEDGRCLSPFAHGLIGQFQHKYFHLDQKKIQAFKGGQLKSVVIYKEKEVVVHKRNSQSKGSPDCWYGPAEQFVDGSINEYLTNEIFS</sequence>
<dbReference type="Pfam" id="PF06668">
    <property type="entry name" value="ITI_HC_C"/>
    <property type="match status" value="1"/>
</dbReference>
<dbReference type="InterPro" id="IPR002035">
    <property type="entry name" value="VWF_A"/>
</dbReference>
<accession>A0A9Q1CKH2</accession>
<evidence type="ECO:0000256" key="5">
    <source>
        <dbReference type="ARBA" id="ARBA00022729"/>
    </source>
</evidence>
<dbReference type="PANTHER" id="PTHR10338:SF108">
    <property type="entry name" value="INTER-ALPHA-TRYPSIN INHIBITOR HEAVY CHAIN H4-LIKE PROTEIN"/>
    <property type="match status" value="1"/>
</dbReference>
<comment type="similarity">
    <text evidence="2">Belongs to the ITIH family.</text>
</comment>
<dbReference type="InterPro" id="IPR036465">
    <property type="entry name" value="vWFA_dom_sf"/>
</dbReference>
<dbReference type="InterPro" id="IPR010600">
    <property type="entry name" value="ITI_HC_C"/>
</dbReference>
<dbReference type="EMBL" id="JAIZAY010000002">
    <property type="protein sequence ID" value="KAJ8046224.1"/>
    <property type="molecule type" value="Genomic_DNA"/>
</dbReference>
<keyword evidence="6" id="KW-0722">Serine protease inhibitor</keyword>
<feature type="domain" description="VWFA" evidence="9">
    <location>
        <begin position="315"/>
        <end position="506"/>
    </location>
</feature>
<protein>
    <submittedName>
        <fullName evidence="11">Inter-alpha-trypsin inhibitor heavy chain H3</fullName>
    </submittedName>
</protein>
<dbReference type="GO" id="GO:0005576">
    <property type="term" value="C:extracellular region"/>
    <property type="evidence" value="ECO:0007669"/>
    <property type="project" value="UniProtKB-SubCell"/>
</dbReference>
<dbReference type="Pfam" id="PF08487">
    <property type="entry name" value="VIT"/>
    <property type="match status" value="1"/>
</dbReference>
<dbReference type="InterPro" id="IPR050934">
    <property type="entry name" value="ITIH"/>
</dbReference>
<evidence type="ECO:0000256" key="7">
    <source>
        <dbReference type="ARBA" id="ARBA00023180"/>
    </source>
</evidence>
<keyword evidence="12" id="KW-1185">Reference proteome</keyword>
<dbReference type="AlphaFoldDB" id="A0A9Q1CKH2"/>
<dbReference type="SUPFAM" id="SSF53300">
    <property type="entry name" value="vWA-like"/>
    <property type="match status" value="1"/>
</dbReference>
<feature type="chain" id="PRO_5040119893" evidence="8">
    <location>
        <begin position="21"/>
        <end position="920"/>
    </location>
</feature>
<dbReference type="PANTHER" id="PTHR10338">
    <property type="entry name" value="INTER-ALPHA-TRYPSIN INHIBITOR HEAVY CHAIN FAMILY MEMBER"/>
    <property type="match status" value="1"/>
</dbReference>
<gene>
    <name evidence="11" type="ORF">HOLleu_04837</name>
</gene>
<dbReference type="SMART" id="SM00327">
    <property type="entry name" value="VWA"/>
    <property type="match status" value="1"/>
</dbReference>
<dbReference type="OrthoDB" id="299997at2759"/>
<dbReference type="SMART" id="SM00609">
    <property type="entry name" value="VIT"/>
    <property type="match status" value="1"/>
</dbReference>
<dbReference type="PROSITE" id="PS51468">
    <property type="entry name" value="VIT"/>
    <property type="match status" value="1"/>
</dbReference>
<keyword evidence="5 8" id="KW-0732">Signal</keyword>
<dbReference type="Pfam" id="PF13768">
    <property type="entry name" value="VWA_3"/>
    <property type="match status" value="1"/>
</dbReference>
<proteinExistence type="inferred from homology"/>
<dbReference type="GO" id="GO:0004867">
    <property type="term" value="F:serine-type endopeptidase inhibitor activity"/>
    <property type="evidence" value="ECO:0007669"/>
    <property type="project" value="UniProtKB-KW"/>
</dbReference>
<evidence type="ECO:0000259" key="9">
    <source>
        <dbReference type="PROSITE" id="PS50234"/>
    </source>
</evidence>
<comment type="caution">
    <text evidence="11">The sequence shown here is derived from an EMBL/GenBank/DDBJ whole genome shotgun (WGS) entry which is preliminary data.</text>
</comment>
<feature type="signal peptide" evidence="8">
    <location>
        <begin position="1"/>
        <end position="20"/>
    </location>
</feature>
<evidence type="ECO:0000256" key="4">
    <source>
        <dbReference type="ARBA" id="ARBA00022690"/>
    </source>
</evidence>
<evidence type="ECO:0000256" key="3">
    <source>
        <dbReference type="ARBA" id="ARBA00022525"/>
    </source>
</evidence>
<evidence type="ECO:0000256" key="8">
    <source>
        <dbReference type="SAM" id="SignalP"/>
    </source>
</evidence>
<dbReference type="Gene3D" id="3.40.50.410">
    <property type="entry name" value="von Willebrand factor, type A domain"/>
    <property type="match status" value="1"/>
</dbReference>
<reference evidence="11" key="1">
    <citation type="submission" date="2021-10" db="EMBL/GenBank/DDBJ databases">
        <title>Tropical sea cucumber genome reveals ecological adaptation and Cuvierian tubules defense mechanism.</title>
        <authorList>
            <person name="Chen T."/>
        </authorList>
    </citation>
    <scope>NUCLEOTIDE SEQUENCE</scope>
    <source>
        <strain evidence="11">Nanhai2018</strain>
        <tissue evidence="11">Muscle</tissue>
    </source>
</reference>
<organism evidence="11 12">
    <name type="scientific">Holothuria leucospilota</name>
    <name type="common">Black long sea cucumber</name>
    <name type="synonym">Mertensiothuria leucospilota</name>
    <dbReference type="NCBI Taxonomy" id="206669"/>
    <lineage>
        <taxon>Eukaryota</taxon>
        <taxon>Metazoa</taxon>
        <taxon>Echinodermata</taxon>
        <taxon>Eleutherozoa</taxon>
        <taxon>Echinozoa</taxon>
        <taxon>Holothuroidea</taxon>
        <taxon>Aspidochirotacea</taxon>
        <taxon>Aspidochirotida</taxon>
        <taxon>Holothuriidae</taxon>
        <taxon>Holothuria</taxon>
    </lineage>
</organism>
<dbReference type="PROSITE" id="PS50234">
    <property type="entry name" value="VWFA"/>
    <property type="match status" value="1"/>
</dbReference>
<evidence type="ECO:0000259" key="10">
    <source>
        <dbReference type="PROSITE" id="PS51468"/>
    </source>
</evidence>
<evidence type="ECO:0000313" key="11">
    <source>
        <dbReference type="EMBL" id="KAJ8046224.1"/>
    </source>
</evidence>
<evidence type="ECO:0000256" key="6">
    <source>
        <dbReference type="ARBA" id="ARBA00022900"/>
    </source>
</evidence>
<dbReference type="Proteomes" id="UP001152320">
    <property type="component" value="Chromosome 2"/>
</dbReference>
<evidence type="ECO:0000256" key="2">
    <source>
        <dbReference type="ARBA" id="ARBA00010158"/>
    </source>
</evidence>
<keyword evidence="7" id="KW-0325">Glycoprotein</keyword>
<keyword evidence="3" id="KW-0964">Secreted</keyword>
<feature type="domain" description="VIT" evidence="10">
    <location>
        <begin position="71"/>
        <end position="194"/>
    </location>
</feature>
<evidence type="ECO:0000256" key="1">
    <source>
        <dbReference type="ARBA" id="ARBA00004613"/>
    </source>
</evidence>
<comment type="subcellular location">
    <subcellularLocation>
        <location evidence="1">Secreted</location>
    </subcellularLocation>
</comment>
<keyword evidence="4" id="KW-0646">Protease inhibitor</keyword>